<evidence type="ECO:0008006" key="4">
    <source>
        <dbReference type="Google" id="ProtNLM"/>
    </source>
</evidence>
<name>A0ABR2R940_9ROSI</name>
<gene>
    <name evidence="2" type="ORF">V6N11_035850</name>
</gene>
<keyword evidence="3" id="KW-1185">Reference proteome</keyword>
<dbReference type="InterPro" id="IPR052965">
    <property type="entry name" value="Pigment-catalase-like"/>
</dbReference>
<feature type="chain" id="PRO_5045085016" description="Desiccation-related protein PCC13-62" evidence="1">
    <location>
        <begin position="29"/>
        <end position="316"/>
    </location>
</feature>
<feature type="signal peptide" evidence="1">
    <location>
        <begin position="1"/>
        <end position="28"/>
    </location>
</feature>
<proteinExistence type="predicted"/>
<evidence type="ECO:0000313" key="2">
    <source>
        <dbReference type="EMBL" id="KAK9009309.1"/>
    </source>
</evidence>
<dbReference type="EMBL" id="JBBPBN010000024">
    <property type="protein sequence ID" value="KAK9009309.1"/>
    <property type="molecule type" value="Genomic_DNA"/>
</dbReference>
<keyword evidence="1" id="KW-0732">Signal</keyword>
<evidence type="ECO:0000256" key="1">
    <source>
        <dbReference type="SAM" id="SignalP"/>
    </source>
</evidence>
<protein>
    <recommendedName>
        <fullName evidence="4">Desiccation-related protein PCC13-62</fullName>
    </recommendedName>
</protein>
<organism evidence="2 3">
    <name type="scientific">Hibiscus sabdariffa</name>
    <name type="common">roselle</name>
    <dbReference type="NCBI Taxonomy" id="183260"/>
    <lineage>
        <taxon>Eukaryota</taxon>
        <taxon>Viridiplantae</taxon>
        <taxon>Streptophyta</taxon>
        <taxon>Embryophyta</taxon>
        <taxon>Tracheophyta</taxon>
        <taxon>Spermatophyta</taxon>
        <taxon>Magnoliopsida</taxon>
        <taxon>eudicotyledons</taxon>
        <taxon>Gunneridae</taxon>
        <taxon>Pentapetalae</taxon>
        <taxon>rosids</taxon>
        <taxon>malvids</taxon>
        <taxon>Malvales</taxon>
        <taxon>Malvaceae</taxon>
        <taxon>Malvoideae</taxon>
        <taxon>Hibiscus</taxon>
    </lineage>
</organism>
<dbReference type="Pfam" id="PF13668">
    <property type="entry name" value="Ferritin_2"/>
    <property type="match status" value="1"/>
</dbReference>
<sequence length="316" mass="33751">MATTSFLASTAIFFISLSVVSLLPSAHSADFSVGYKESAVPKSDLDLLEFPLNLEYLEAEFFLFGALGYGLDKVDPSLAEGGPSPIGGKKANLDTLTSDIILQFAYQEVGHLKAIKKTVKGFPRPQLDLSASMFAKVIDKAFGKPLNPPFDPYANSINFLIASYLIPYVGLTGYVGANPKLQGAISKRLVAGLLGVESGQDAVIRALLYEHATDDVSPYQLVAADFAERISGLRNTLGRSGWKDEGLVVPVEYGAEGKIIGNVLAGDKFSVAFARTPEEILRIVYGSGNESIPGGFFPKGGNGNIAKSYLHTAKLY</sequence>
<dbReference type="PANTHER" id="PTHR31694">
    <property type="entry name" value="DESICCATION-LIKE PROTEIN"/>
    <property type="match status" value="1"/>
</dbReference>
<reference evidence="2 3" key="1">
    <citation type="journal article" date="2024" name="G3 (Bethesda)">
        <title>Genome assembly of Hibiscus sabdariffa L. provides insights into metabolisms of medicinal natural products.</title>
        <authorList>
            <person name="Kim T."/>
        </authorList>
    </citation>
    <scope>NUCLEOTIDE SEQUENCE [LARGE SCALE GENOMIC DNA]</scope>
    <source>
        <strain evidence="2">TK-2024</strain>
        <tissue evidence="2">Old leaves</tissue>
    </source>
</reference>
<evidence type="ECO:0000313" key="3">
    <source>
        <dbReference type="Proteomes" id="UP001396334"/>
    </source>
</evidence>
<accession>A0ABR2R940</accession>
<dbReference type="Proteomes" id="UP001396334">
    <property type="component" value="Unassembled WGS sequence"/>
</dbReference>
<dbReference type="PANTHER" id="PTHR31694:SF12">
    <property type="entry name" value="DESICCATION-LIKE PROTEIN"/>
    <property type="match status" value="1"/>
</dbReference>
<comment type="caution">
    <text evidence="2">The sequence shown here is derived from an EMBL/GenBank/DDBJ whole genome shotgun (WGS) entry which is preliminary data.</text>
</comment>